<dbReference type="Proteomes" id="UP001556118">
    <property type="component" value="Unassembled WGS sequence"/>
</dbReference>
<dbReference type="EMBL" id="JBFNXR010000019">
    <property type="protein sequence ID" value="MEW9854176.1"/>
    <property type="molecule type" value="Genomic_DNA"/>
</dbReference>
<dbReference type="InterPro" id="IPR014044">
    <property type="entry name" value="CAP_dom"/>
</dbReference>
<dbReference type="Pfam" id="PF00188">
    <property type="entry name" value="CAP"/>
    <property type="match status" value="1"/>
</dbReference>
<sequence>MSRFTKVLSSIALLAGASVLLGATDLHGNFESRMLAAHNRERQLVGVEPLAWDPALARSARDWADHLKRTGRFEHAPEQPSTPEGENLWAGTKGYYSLEQMVDGWSREKRYFKLGLFPYNSTTGRVEDVGHYTQLIWRRTRHVGCARITGPEEELLVCRYSEAGNYLGEKPF</sequence>
<gene>
    <name evidence="2" type="ORF">ABUH87_03135</name>
</gene>
<dbReference type="InterPro" id="IPR018244">
    <property type="entry name" value="Allrgn_V5/Tpx1_CS"/>
</dbReference>
<dbReference type="PANTHER" id="PTHR10334">
    <property type="entry name" value="CYSTEINE-RICH SECRETORY PROTEIN-RELATED"/>
    <property type="match status" value="1"/>
</dbReference>
<dbReference type="SUPFAM" id="SSF55797">
    <property type="entry name" value="PR-1-like"/>
    <property type="match status" value="1"/>
</dbReference>
<dbReference type="PROSITE" id="PS01009">
    <property type="entry name" value="CRISP_1"/>
    <property type="match status" value="1"/>
</dbReference>
<dbReference type="InterPro" id="IPR001283">
    <property type="entry name" value="CRISP-related"/>
</dbReference>
<protein>
    <submittedName>
        <fullName evidence="2">CAP domain-containing protein</fullName>
    </submittedName>
</protein>
<feature type="domain" description="SCP" evidence="1">
    <location>
        <begin position="29"/>
        <end position="168"/>
    </location>
</feature>
<dbReference type="Gene3D" id="3.40.33.10">
    <property type="entry name" value="CAP"/>
    <property type="match status" value="1"/>
</dbReference>
<reference evidence="2 3" key="1">
    <citation type="submission" date="2024-06" db="EMBL/GenBank/DDBJ databases">
        <title>Novosphingobium rhizovicinus M1R2S20.</title>
        <authorList>
            <person name="Sun J.-Q."/>
        </authorList>
    </citation>
    <scope>NUCLEOTIDE SEQUENCE [LARGE SCALE GENOMIC DNA]</scope>
    <source>
        <strain evidence="2 3">M1R2S20</strain>
    </source>
</reference>
<evidence type="ECO:0000313" key="2">
    <source>
        <dbReference type="EMBL" id="MEW9854176.1"/>
    </source>
</evidence>
<accession>A0ABV3R7V8</accession>
<name>A0ABV3R7V8_9SPHN</name>
<evidence type="ECO:0000313" key="3">
    <source>
        <dbReference type="Proteomes" id="UP001556118"/>
    </source>
</evidence>
<organism evidence="2 3">
    <name type="scientific">Novosphingobium rhizovicinum</name>
    <dbReference type="NCBI Taxonomy" id="3228928"/>
    <lineage>
        <taxon>Bacteria</taxon>
        <taxon>Pseudomonadati</taxon>
        <taxon>Pseudomonadota</taxon>
        <taxon>Alphaproteobacteria</taxon>
        <taxon>Sphingomonadales</taxon>
        <taxon>Sphingomonadaceae</taxon>
        <taxon>Novosphingobium</taxon>
    </lineage>
</organism>
<proteinExistence type="predicted"/>
<evidence type="ECO:0000259" key="1">
    <source>
        <dbReference type="SMART" id="SM00198"/>
    </source>
</evidence>
<dbReference type="InterPro" id="IPR035940">
    <property type="entry name" value="CAP_sf"/>
</dbReference>
<keyword evidence="3" id="KW-1185">Reference proteome</keyword>
<dbReference type="InterPro" id="IPR002413">
    <property type="entry name" value="V5_allergen-like"/>
</dbReference>
<comment type="caution">
    <text evidence="2">The sequence shown here is derived from an EMBL/GenBank/DDBJ whole genome shotgun (WGS) entry which is preliminary data.</text>
</comment>
<dbReference type="SMART" id="SM00198">
    <property type="entry name" value="SCP"/>
    <property type="match status" value="1"/>
</dbReference>
<dbReference type="RefSeq" id="WP_367769356.1">
    <property type="nucleotide sequence ID" value="NZ_JBFNXR010000019.1"/>
</dbReference>
<dbReference type="PRINTS" id="PR00837">
    <property type="entry name" value="V5TPXLIKE"/>
</dbReference>
<dbReference type="PRINTS" id="PR00838">
    <property type="entry name" value="V5ALLERGEN"/>
</dbReference>